<dbReference type="InterPro" id="IPR000719">
    <property type="entry name" value="Prot_kinase_dom"/>
</dbReference>
<evidence type="ECO:0000256" key="5">
    <source>
        <dbReference type="ARBA" id="ARBA00022729"/>
    </source>
</evidence>
<keyword evidence="15" id="KW-1185">Reference proteome</keyword>
<evidence type="ECO:0000256" key="11">
    <source>
        <dbReference type="ARBA" id="ARBA00047558"/>
    </source>
</evidence>
<dbReference type="GO" id="GO:0007166">
    <property type="term" value="P:cell surface receptor signaling pathway"/>
    <property type="evidence" value="ECO:0000318"/>
    <property type="project" value="GO_Central"/>
</dbReference>
<evidence type="ECO:0000256" key="10">
    <source>
        <dbReference type="ARBA" id="ARBA00023136"/>
    </source>
</evidence>
<dbReference type="AlphaFoldDB" id="A0A9K3E9T8"/>
<dbReference type="Gene3D" id="3.30.200.20">
    <property type="entry name" value="Phosphorylase Kinase, domain 1"/>
    <property type="match status" value="1"/>
</dbReference>
<keyword evidence="2" id="KW-0723">Serine/threonine-protein kinase</keyword>
<comment type="catalytic activity">
    <reaction evidence="11">
        <text>L-seryl-[protein] + ATP = O-phospho-L-seryl-[protein] + ADP + H(+)</text>
        <dbReference type="Rhea" id="RHEA:17989"/>
        <dbReference type="Rhea" id="RHEA-COMP:9863"/>
        <dbReference type="Rhea" id="RHEA-COMP:11604"/>
        <dbReference type="ChEBI" id="CHEBI:15378"/>
        <dbReference type="ChEBI" id="CHEBI:29999"/>
        <dbReference type="ChEBI" id="CHEBI:30616"/>
        <dbReference type="ChEBI" id="CHEBI:83421"/>
        <dbReference type="ChEBI" id="CHEBI:456216"/>
    </reaction>
</comment>
<keyword evidence="4" id="KW-0812">Transmembrane</keyword>
<evidence type="ECO:0000256" key="4">
    <source>
        <dbReference type="ARBA" id="ARBA00022692"/>
    </source>
</evidence>
<dbReference type="PANTHER" id="PTHR27005">
    <property type="entry name" value="WALL-ASSOCIATED RECEPTOR KINASE-LIKE 21"/>
    <property type="match status" value="1"/>
</dbReference>
<reference evidence="14" key="1">
    <citation type="journal article" date="2017" name="Nature">
        <title>The sunflower genome provides insights into oil metabolism, flowering and Asterid evolution.</title>
        <authorList>
            <person name="Badouin H."/>
            <person name="Gouzy J."/>
            <person name="Grassa C.J."/>
            <person name="Murat F."/>
            <person name="Staton S.E."/>
            <person name="Cottret L."/>
            <person name="Lelandais-Briere C."/>
            <person name="Owens G.L."/>
            <person name="Carrere S."/>
            <person name="Mayjonade B."/>
            <person name="Legrand L."/>
            <person name="Gill N."/>
            <person name="Kane N.C."/>
            <person name="Bowers J.E."/>
            <person name="Hubner S."/>
            <person name="Bellec A."/>
            <person name="Berard A."/>
            <person name="Berges H."/>
            <person name="Blanchet N."/>
            <person name="Boniface M.C."/>
            <person name="Brunel D."/>
            <person name="Catrice O."/>
            <person name="Chaidir N."/>
            <person name="Claudel C."/>
            <person name="Donnadieu C."/>
            <person name="Faraut T."/>
            <person name="Fievet G."/>
            <person name="Helmstetter N."/>
            <person name="King M."/>
            <person name="Knapp S.J."/>
            <person name="Lai Z."/>
            <person name="Le Paslier M.C."/>
            <person name="Lippi Y."/>
            <person name="Lorenzon L."/>
            <person name="Mandel J.R."/>
            <person name="Marage G."/>
            <person name="Marchand G."/>
            <person name="Marquand E."/>
            <person name="Bret-Mestries E."/>
            <person name="Morien E."/>
            <person name="Nambeesan S."/>
            <person name="Nguyen T."/>
            <person name="Pegot-Espagnet P."/>
            <person name="Pouilly N."/>
            <person name="Raftis F."/>
            <person name="Sallet E."/>
            <person name="Schiex T."/>
            <person name="Thomas J."/>
            <person name="Vandecasteele C."/>
            <person name="Vares D."/>
            <person name="Vear F."/>
            <person name="Vautrin S."/>
            <person name="Crespi M."/>
            <person name="Mangin B."/>
            <person name="Burke J.M."/>
            <person name="Salse J."/>
            <person name="Munos S."/>
            <person name="Vincourt P."/>
            <person name="Rieseberg L.H."/>
            <person name="Langlade N.B."/>
        </authorList>
    </citation>
    <scope>NUCLEOTIDE SEQUENCE</scope>
    <source>
        <tissue evidence="14">Leaves</tissue>
    </source>
</reference>
<organism evidence="14 15">
    <name type="scientific">Helianthus annuus</name>
    <name type="common">Common sunflower</name>
    <dbReference type="NCBI Taxonomy" id="4232"/>
    <lineage>
        <taxon>Eukaryota</taxon>
        <taxon>Viridiplantae</taxon>
        <taxon>Streptophyta</taxon>
        <taxon>Embryophyta</taxon>
        <taxon>Tracheophyta</taxon>
        <taxon>Spermatophyta</taxon>
        <taxon>Magnoliopsida</taxon>
        <taxon>eudicotyledons</taxon>
        <taxon>Gunneridae</taxon>
        <taxon>Pentapetalae</taxon>
        <taxon>asterids</taxon>
        <taxon>campanulids</taxon>
        <taxon>Asterales</taxon>
        <taxon>Asteraceae</taxon>
        <taxon>Asteroideae</taxon>
        <taxon>Heliantheae alliance</taxon>
        <taxon>Heliantheae</taxon>
        <taxon>Helianthus</taxon>
    </lineage>
</organism>
<dbReference type="OrthoDB" id="4062651at2759"/>
<protein>
    <recommendedName>
        <fullName evidence="13">Protein kinase domain-containing protein</fullName>
    </recommendedName>
</protein>
<evidence type="ECO:0000256" key="2">
    <source>
        <dbReference type="ARBA" id="ARBA00022527"/>
    </source>
</evidence>
<evidence type="ECO:0000313" key="14">
    <source>
        <dbReference type="EMBL" id="KAF5769537.1"/>
    </source>
</evidence>
<dbReference type="EMBL" id="MNCJ02000329">
    <property type="protein sequence ID" value="KAF5769537.1"/>
    <property type="molecule type" value="Genomic_DNA"/>
</dbReference>
<dbReference type="PROSITE" id="PS50011">
    <property type="entry name" value="PROTEIN_KINASE_DOM"/>
    <property type="match status" value="1"/>
</dbReference>
<dbReference type="Gene3D" id="1.10.510.10">
    <property type="entry name" value="Transferase(Phosphotransferase) domain 1"/>
    <property type="match status" value="1"/>
</dbReference>
<dbReference type="FunFam" id="1.10.510.10:FF:000084">
    <property type="entry name" value="Wall-associated receptor kinase 2"/>
    <property type="match status" value="1"/>
</dbReference>
<evidence type="ECO:0000256" key="12">
    <source>
        <dbReference type="ARBA" id="ARBA00047951"/>
    </source>
</evidence>
<dbReference type="GO" id="GO:0005524">
    <property type="term" value="F:ATP binding"/>
    <property type="evidence" value="ECO:0007669"/>
    <property type="project" value="UniProtKB-KW"/>
</dbReference>
<accession>A0A9K3E9T8</accession>
<dbReference type="SMART" id="SM00220">
    <property type="entry name" value="S_TKc"/>
    <property type="match status" value="1"/>
</dbReference>
<evidence type="ECO:0000259" key="13">
    <source>
        <dbReference type="PROSITE" id="PS50011"/>
    </source>
</evidence>
<keyword evidence="7" id="KW-0418">Kinase</keyword>
<dbReference type="Pfam" id="PF00069">
    <property type="entry name" value="Pkinase"/>
    <property type="match status" value="1"/>
</dbReference>
<keyword evidence="10" id="KW-0472">Membrane</keyword>
<comment type="subcellular location">
    <subcellularLocation>
        <location evidence="1">Membrane</location>
        <topology evidence="1">Single-pass type I membrane protein</topology>
    </subcellularLocation>
</comment>
<evidence type="ECO:0000256" key="3">
    <source>
        <dbReference type="ARBA" id="ARBA00022679"/>
    </source>
</evidence>
<dbReference type="InterPro" id="IPR011009">
    <property type="entry name" value="Kinase-like_dom_sf"/>
</dbReference>
<dbReference type="InterPro" id="IPR045274">
    <property type="entry name" value="WAK-like"/>
</dbReference>
<comment type="caution">
    <text evidence="14">The sequence shown here is derived from an EMBL/GenBank/DDBJ whole genome shotgun (WGS) entry which is preliminary data.</text>
</comment>
<sequence length="519" mass="58838">MNLTSVDGVGDCEYALLVDEDSYIKGRLSVDAHNIFVPITLMWILTSNDTPYCCQRAYLVNLELDMGNGTSMESRGCFLDGRYEGNPYLYNGCEDREECARCPYSCDYMIMYLVHGLIKFSNLTCSQNPEWYESKSSSLGITLGATLSMGILFLVATSYTLYKWIKKARERSQRKRFFKRNSSLLLKQQEEADSSLVGKTVLFTSHELEKAIDNFNENRILGRGGQGTVYKGMLVDGRIVAIKKSKVVDGSRLEQFINEVVILSQVNHRNVVKLFGCCLETNVPLLVSEFITNGTMYDCLHNDTKEFPLSLDMRIRIATEVARALAYLHSATSIPIYHRDIKTTNILLDNKYRAKVSDFGTSRFVSIEQTHLSTLVKGTFGYLDPEYFQSSQFTEKGDVYSFGVALVELLTGEKPIFINRFGEHISLATHFMLAFEEGHVMYIFYMMVLKEGVSNELMLLANLAMRCLNLNRKYRPTMKEVAIELGMIRTSQIPFTNRTNTCSSRTGGSLDANIWQTCS</sequence>
<name>A0A9K3E9T8_HELAN</name>
<proteinExistence type="predicted"/>
<evidence type="ECO:0000256" key="9">
    <source>
        <dbReference type="ARBA" id="ARBA00022989"/>
    </source>
</evidence>
<dbReference type="PANTHER" id="PTHR27005:SF388">
    <property type="entry name" value="MITOGEN-ACTIVATED PROTEIN (MAP) KINASE KINASE KINASE 10-RELATED"/>
    <property type="match status" value="1"/>
</dbReference>
<dbReference type="Gramene" id="mRNA:HanXRQr2_Chr14g0649441">
    <property type="protein sequence ID" value="mRNA:HanXRQr2_Chr14g0649441"/>
    <property type="gene ID" value="HanXRQr2_Chr14g0649441"/>
</dbReference>
<evidence type="ECO:0000256" key="6">
    <source>
        <dbReference type="ARBA" id="ARBA00022741"/>
    </source>
</evidence>
<keyword evidence="8" id="KW-0067">ATP-binding</keyword>
<reference evidence="14" key="2">
    <citation type="submission" date="2020-06" db="EMBL/GenBank/DDBJ databases">
        <title>Helianthus annuus Genome sequencing and assembly Release 2.</title>
        <authorList>
            <person name="Gouzy J."/>
            <person name="Langlade N."/>
            <person name="Munos S."/>
        </authorList>
    </citation>
    <scope>NUCLEOTIDE SEQUENCE</scope>
    <source>
        <tissue evidence="14">Leaves</tissue>
    </source>
</reference>
<keyword evidence="5" id="KW-0732">Signal</keyword>
<feature type="domain" description="Protein kinase" evidence="13">
    <location>
        <begin position="215"/>
        <end position="496"/>
    </location>
</feature>
<dbReference type="InterPro" id="IPR008271">
    <property type="entry name" value="Ser/Thr_kinase_AS"/>
</dbReference>
<dbReference type="GO" id="GO:0005886">
    <property type="term" value="C:plasma membrane"/>
    <property type="evidence" value="ECO:0000318"/>
    <property type="project" value="GO_Central"/>
</dbReference>
<evidence type="ECO:0000256" key="7">
    <source>
        <dbReference type="ARBA" id="ARBA00022777"/>
    </source>
</evidence>
<keyword evidence="9" id="KW-1133">Transmembrane helix</keyword>
<evidence type="ECO:0000256" key="1">
    <source>
        <dbReference type="ARBA" id="ARBA00004479"/>
    </source>
</evidence>
<dbReference type="PROSITE" id="PS00108">
    <property type="entry name" value="PROTEIN_KINASE_ST"/>
    <property type="match status" value="1"/>
</dbReference>
<gene>
    <name evidence="14" type="ORF">HanXRQr2_Chr14g0649441</name>
</gene>
<dbReference type="FunFam" id="3.30.200.20:FF:000043">
    <property type="entry name" value="Wall-associated receptor kinase 2"/>
    <property type="match status" value="1"/>
</dbReference>
<keyword evidence="3 14" id="KW-0808">Transferase</keyword>
<dbReference type="Proteomes" id="UP000215914">
    <property type="component" value="Unassembled WGS sequence"/>
</dbReference>
<dbReference type="GO" id="GO:0004674">
    <property type="term" value="F:protein serine/threonine kinase activity"/>
    <property type="evidence" value="ECO:0007669"/>
    <property type="project" value="UniProtKB-KW"/>
</dbReference>
<comment type="catalytic activity">
    <reaction evidence="12">
        <text>L-threonyl-[protein] + ATP = O-phospho-L-threonyl-[protein] + ADP + H(+)</text>
        <dbReference type="Rhea" id="RHEA:46608"/>
        <dbReference type="Rhea" id="RHEA-COMP:11060"/>
        <dbReference type="Rhea" id="RHEA-COMP:11605"/>
        <dbReference type="ChEBI" id="CHEBI:15378"/>
        <dbReference type="ChEBI" id="CHEBI:30013"/>
        <dbReference type="ChEBI" id="CHEBI:30616"/>
        <dbReference type="ChEBI" id="CHEBI:61977"/>
        <dbReference type="ChEBI" id="CHEBI:456216"/>
    </reaction>
</comment>
<keyword evidence="6" id="KW-0547">Nucleotide-binding</keyword>
<evidence type="ECO:0000256" key="8">
    <source>
        <dbReference type="ARBA" id="ARBA00022840"/>
    </source>
</evidence>
<evidence type="ECO:0000313" key="15">
    <source>
        <dbReference type="Proteomes" id="UP000215914"/>
    </source>
</evidence>
<dbReference type="SUPFAM" id="SSF56112">
    <property type="entry name" value="Protein kinase-like (PK-like)"/>
    <property type="match status" value="1"/>
</dbReference>